<name>A0AAP0LCZ1_9MAGN</name>
<proteinExistence type="predicted"/>
<evidence type="ECO:0000313" key="2">
    <source>
        <dbReference type="Proteomes" id="UP001419268"/>
    </source>
</evidence>
<dbReference type="Proteomes" id="UP001419268">
    <property type="component" value="Unassembled WGS sequence"/>
</dbReference>
<accession>A0AAP0LCZ1</accession>
<protein>
    <submittedName>
        <fullName evidence="1">Uncharacterized protein</fullName>
    </submittedName>
</protein>
<evidence type="ECO:0000313" key="1">
    <source>
        <dbReference type="EMBL" id="KAK9166804.1"/>
    </source>
</evidence>
<organism evidence="1 2">
    <name type="scientific">Stephania cephalantha</name>
    <dbReference type="NCBI Taxonomy" id="152367"/>
    <lineage>
        <taxon>Eukaryota</taxon>
        <taxon>Viridiplantae</taxon>
        <taxon>Streptophyta</taxon>
        <taxon>Embryophyta</taxon>
        <taxon>Tracheophyta</taxon>
        <taxon>Spermatophyta</taxon>
        <taxon>Magnoliopsida</taxon>
        <taxon>Ranunculales</taxon>
        <taxon>Menispermaceae</taxon>
        <taxon>Menispermoideae</taxon>
        <taxon>Cissampelideae</taxon>
        <taxon>Stephania</taxon>
    </lineage>
</organism>
<dbReference type="EMBL" id="JBBNAG010000001">
    <property type="protein sequence ID" value="KAK9166804.1"/>
    <property type="molecule type" value="Genomic_DNA"/>
</dbReference>
<reference evidence="1 2" key="1">
    <citation type="submission" date="2024-01" db="EMBL/GenBank/DDBJ databases">
        <title>Genome assemblies of Stephania.</title>
        <authorList>
            <person name="Yang L."/>
        </authorList>
    </citation>
    <scope>NUCLEOTIDE SEQUENCE [LARGE SCALE GENOMIC DNA]</scope>
    <source>
        <strain evidence="1">JXDWG</strain>
        <tissue evidence="1">Leaf</tissue>
    </source>
</reference>
<sequence>MDGRLLTIIGTNRESCTRNVVVVIGIYNLDEQDPSSIFCNPLHLYLFLLSLVNAVVTSTRISAGAFIVNISNDIVNAGVASTRICVGTAMDNILDGIGSVRMTGETKCDRIILRSSINSYL</sequence>
<gene>
    <name evidence="1" type="ORF">Scep_001995</name>
</gene>
<keyword evidence="2" id="KW-1185">Reference proteome</keyword>
<dbReference type="AlphaFoldDB" id="A0AAP0LCZ1"/>
<comment type="caution">
    <text evidence="1">The sequence shown here is derived from an EMBL/GenBank/DDBJ whole genome shotgun (WGS) entry which is preliminary data.</text>
</comment>